<evidence type="ECO:0000313" key="1">
    <source>
        <dbReference type="EMBL" id="KAH7073184.1"/>
    </source>
</evidence>
<dbReference type="OrthoDB" id="674604at2759"/>
<dbReference type="PANTHER" id="PTHR10622">
    <property type="entry name" value="HET DOMAIN-CONTAINING PROTEIN"/>
    <property type="match status" value="1"/>
</dbReference>
<organism evidence="1 2">
    <name type="scientific">Paraphoma chrysanthemicola</name>
    <dbReference type="NCBI Taxonomy" id="798071"/>
    <lineage>
        <taxon>Eukaryota</taxon>
        <taxon>Fungi</taxon>
        <taxon>Dikarya</taxon>
        <taxon>Ascomycota</taxon>
        <taxon>Pezizomycotina</taxon>
        <taxon>Dothideomycetes</taxon>
        <taxon>Pleosporomycetidae</taxon>
        <taxon>Pleosporales</taxon>
        <taxon>Pleosporineae</taxon>
        <taxon>Phaeosphaeriaceae</taxon>
        <taxon>Paraphoma</taxon>
    </lineage>
</organism>
<name>A0A8K0VSS5_9PLEO</name>
<sequence>MAGCTNGEFGHVTEGRQTELRLVQDWFSTTRKERPAGSSRSPSFHNDINKYILVMLLIQIDGGHLSIVECFGAAIPPYLVLSHTWGHDGEEVTFKDMRKGRGHDKLSYNKLKFCVRQTLEHGLEHFWIDTCCTGRPDHNALRNWVLLPPEKIGGKLLH</sequence>
<gene>
    <name evidence="1" type="ORF">FB567DRAFT_553812</name>
</gene>
<dbReference type="AlphaFoldDB" id="A0A8K0VSS5"/>
<protein>
    <recommendedName>
        <fullName evidence="3">Heterokaryon incompatibility domain-containing protein</fullName>
    </recommendedName>
</protein>
<dbReference type="Proteomes" id="UP000813461">
    <property type="component" value="Unassembled WGS sequence"/>
</dbReference>
<comment type="caution">
    <text evidence="1">The sequence shown here is derived from an EMBL/GenBank/DDBJ whole genome shotgun (WGS) entry which is preliminary data.</text>
</comment>
<dbReference type="PANTHER" id="PTHR10622:SF11">
    <property type="entry name" value="HET-DOMAIN-CONTAINING PROTEIN"/>
    <property type="match status" value="1"/>
</dbReference>
<proteinExistence type="predicted"/>
<dbReference type="EMBL" id="JAGMVJ010000022">
    <property type="protein sequence ID" value="KAH7073184.1"/>
    <property type="molecule type" value="Genomic_DNA"/>
</dbReference>
<reference evidence="1" key="1">
    <citation type="journal article" date="2021" name="Nat. Commun.">
        <title>Genetic determinants of endophytism in the Arabidopsis root mycobiome.</title>
        <authorList>
            <person name="Mesny F."/>
            <person name="Miyauchi S."/>
            <person name="Thiergart T."/>
            <person name="Pickel B."/>
            <person name="Atanasova L."/>
            <person name="Karlsson M."/>
            <person name="Huettel B."/>
            <person name="Barry K.W."/>
            <person name="Haridas S."/>
            <person name="Chen C."/>
            <person name="Bauer D."/>
            <person name="Andreopoulos W."/>
            <person name="Pangilinan J."/>
            <person name="LaButti K."/>
            <person name="Riley R."/>
            <person name="Lipzen A."/>
            <person name="Clum A."/>
            <person name="Drula E."/>
            <person name="Henrissat B."/>
            <person name="Kohler A."/>
            <person name="Grigoriev I.V."/>
            <person name="Martin F.M."/>
            <person name="Hacquard S."/>
        </authorList>
    </citation>
    <scope>NUCLEOTIDE SEQUENCE</scope>
    <source>
        <strain evidence="1">MPI-SDFR-AT-0120</strain>
    </source>
</reference>
<accession>A0A8K0VSS5</accession>
<keyword evidence="2" id="KW-1185">Reference proteome</keyword>
<evidence type="ECO:0000313" key="2">
    <source>
        <dbReference type="Proteomes" id="UP000813461"/>
    </source>
</evidence>
<evidence type="ECO:0008006" key="3">
    <source>
        <dbReference type="Google" id="ProtNLM"/>
    </source>
</evidence>